<dbReference type="Proteomes" id="UP000299102">
    <property type="component" value="Unassembled WGS sequence"/>
</dbReference>
<proteinExistence type="predicted"/>
<evidence type="ECO:0000313" key="1">
    <source>
        <dbReference type="EMBL" id="GBP41913.1"/>
    </source>
</evidence>
<protein>
    <submittedName>
        <fullName evidence="1">Uncharacterized protein</fullName>
    </submittedName>
</protein>
<dbReference type="EMBL" id="BGZK01000408">
    <property type="protein sequence ID" value="GBP41913.1"/>
    <property type="molecule type" value="Genomic_DNA"/>
</dbReference>
<keyword evidence="2" id="KW-1185">Reference proteome</keyword>
<reference evidence="1 2" key="1">
    <citation type="journal article" date="2019" name="Commun. Biol.">
        <title>The bagworm genome reveals a unique fibroin gene that provides high tensile strength.</title>
        <authorList>
            <person name="Kono N."/>
            <person name="Nakamura H."/>
            <person name="Ohtoshi R."/>
            <person name="Tomita M."/>
            <person name="Numata K."/>
            <person name="Arakawa K."/>
        </authorList>
    </citation>
    <scope>NUCLEOTIDE SEQUENCE [LARGE SCALE GENOMIC DNA]</scope>
</reference>
<evidence type="ECO:0000313" key="2">
    <source>
        <dbReference type="Proteomes" id="UP000299102"/>
    </source>
</evidence>
<comment type="caution">
    <text evidence="1">The sequence shown here is derived from an EMBL/GenBank/DDBJ whole genome shotgun (WGS) entry which is preliminary data.</text>
</comment>
<dbReference type="AlphaFoldDB" id="A0A4C1VT84"/>
<organism evidence="1 2">
    <name type="scientific">Eumeta variegata</name>
    <name type="common">Bagworm moth</name>
    <name type="synonym">Eumeta japonica</name>
    <dbReference type="NCBI Taxonomy" id="151549"/>
    <lineage>
        <taxon>Eukaryota</taxon>
        <taxon>Metazoa</taxon>
        <taxon>Ecdysozoa</taxon>
        <taxon>Arthropoda</taxon>
        <taxon>Hexapoda</taxon>
        <taxon>Insecta</taxon>
        <taxon>Pterygota</taxon>
        <taxon>Neoptera</taxon>
        <taxon>Endopterygota</taxon>
        <taxon>Lepidoptera</taxon>
        <taxon>Glossata</taxon>
        <taxon>Ditrysia</taxon>
        <taxon>Tineoidea</taxon>
        <taxon>Psychidae</taxon>
        <taxon>Oiketicinae</taxon>
        <taxon>Eumeta</taxon>
    </lineage>
</organism>
<name>A0A4C1VT84_EUMVA</name>
<sequence length="134" mass="14898">MSSLVIAVCRLIHMDIKTLPAFEIVLDPDPDLDLSFGFVFDFIFNSKIGNILDSDPSLTSVPNRIKSKIALFRRHGRHRPPLLTKKKTNYLHDLKQADLANVAGDGRRAAAGADVTSARRGSGIDYRCRKPPQK</sequence>
<accession>A0A4C1VT84</accession>
<gene>
    <name evidence="1" type="ORF">EVAR_31676_1</name>
</gene>